<keyword evidence="2" id="KW-0732">Signal</keyword>
<dbReference type="PATRIC" id="fig|1125712.3.peg.777"/>
<dbReference type="PROSITE" id="PS51318">
    <property type="entry name" value="TAT"/>
    <property type="match status" value="1"/>
</dbReference>
<evidence type="ECO:0000256" key="1">
    <source>
        <dbReference type="SAM" id="Phobius"/>
    </source>
</evidence>
<evidence type="ECO:0000256" key="2">
    <source>
        <dbReference type="SAM" id="SignalP"/>
    </source>
</evidence>
<dbReference type="eggNOG" id="COG3188">
    <property type="taxonomic scope" value="Bacteria"/>
</dbReference>
<accession>U2TSG0</accession>
<dbReference type="OrthoDB" id="3193440at2"/>
<keyword evidence="1" id="KW-0812">Transmembrane</keyword>
<reference evidence="3 4" key="1">
    <citation type="submission" date="2013-08" db="EMBL/GenBank/DDBJ databases">
        <authorList>
            <person name="Durkin A.S."/>
            <person name="Haft D.R."/>
            <person name="McCorrison J."/>
            <person name="Torralba M."/>
            <person name="Gillis M."/>
            <person name="Haft D.H."/>
            <person name="Methe B."/>
            <person name="Sutton G."/>
            <person name="Nelson K.E."/>
        </authorList>
    </citation>
    <scope>NUCLEOTIDE SEQUENCE [LARGE SCALE GENOMIC DNA]</scope>
    <source>
        <strain evidence="3 4">F0195</strain>
    </source>
</reference>
<evidence type="ECO:0000313" key="3">
    <source>
        <dbReference type="EMBL" id="ERL09290.1"/>
    </source>
</evidence>
<dbReference type="GO" id="GO:0005975">
    <property type="term" value="P:carbohydrate metabolic process"/>
    <property type="evidence" value="ECO:0007669"/>
    <property type="project" value="UniProtKB-ARBA"/>
</dbReference>
<keyword evidence="1" id="KW-0472">Membrane</keyword>
<dbReference type="AlphaFoldDB" id="U2TSG0"/>
<sequence length="1271" mass="134547">MTPSLPSLRRGALVALLALAASITAAALPAHADEVDTPGGNADPVVVAEPALTAQATITKVGSQDPAQLSTLRYDNETVAVAQGNSVDVRLTLSGGGAAEGVSVASLSGTYKDHDAQRKGGHPADTLPATVEDLGNGTYRLTFKEGMVVDLSSISLTAQPAGGGTSVPVAIAFADNLPSPVPDAIATTPVRPASKPSVQLSLNDNSGWKHLDGNDYARKLDGAKLSDLTFTMTSTDPLFRLFLSDANRAEYPKLSATAPDGTALQAKPDLSTLKYENGSWSVSWTLAPPTGTASTVSEGTYQVHVDVDQSTHYDTQGTHDISFMIDGTSPTIELSDGWNRSDAPQGLQSDSEGYHVRIKVTDGPGDAPSGVDVSSLHTMGVQSEVQMDQTHPGDYVFTFSSDADVHDILDARVFASDRVGNRGQGVRLGDLLDAQDSLTIKGMDTRYHRDGVMVTASVRAPFANGTDLHGRLKATIRNANGNEEELPVQNVPLKQRGTSWPDSQWFDLNTVLGTENHYVKVQLEVDEPGVTLSTDDDFYVDRTAPTVGNVRVSPQPVVTWGHAFTPGATTIHMEATDAVSGVDWDSLALTASDGTPVEGVQVKHDADNPDGTPSNGITITLASDGQTLDLTSTRLHLRDLAGNPLVDPDDPNTEGLLLSGLMTGDGKPLAKDTTDIVVDTTAPVVSVSYDNNDARGSYYNKARTVTITVVEGSFSYIRDNDAERAIATIGVDGTTHDVTARQFENPSGDGVTWVYTEELSQDGDWTVDVSLTDPVGYASNEVHDAFTIDTLAPMITVEFDNNDARSGMYFNRPRTATVTVRERNFDPSLMGVSASAKDASGNAADAPGASGWSATGEEDTWSCTVHFGGELHYGLSVSAADPAGNQAEAYEVPEFVIDMTPPQASIEHVENKTAYAGEIAPSLSMSDTNLAIGNSKYSLTGAHSGKVDYMRGMETSYSDTSESVTYADFEHKVERDDVYTLAVHAEDLAGNASDVTRVFSVNRYGSNYLYSDATAGILGAYLRIPQDVVITEINVSGLDDDGTHVELAHDSEVTDLMEGASYTTETADDSGWSKTTYTIPASNFSQDGYYRVMMTSHDKAGNLAQNTMGNKDATREHAAEVNFAVDATAPTVGFAGAKTGGVYFGASHDALPLAGDNLALDRVTLQVDDGEPEELSPDEFAGGPASLPIPADAKLHTLTIAAYDKAGNVHSTTLGSVAVAPNWVEYLKANPNLLFAFVAFVVMALGLAAMGIVLGVRHHRATEGLRNPFGH</sequence>
<feature type="transmembrane region" description="Helical" evidence="1">
    <location>
        <begin position="1233"/>
        <end position="1256"/>
    </location>
</feature>
<name>U2TSG0_9ACTN</name>
<organism evidence="3 4">
    <name type="scientific">Olsenella profusa F0195</name>
    <dbReference type="NCBI Taxonomy" id="1125712"/>
    <lineage>
        <taxon>Bacteria</taxon>
        <taxon>Bacillati</taxon>
        <taxon>Actinomycetota</taxon>
        <taxon>Coriobacteriia</taxon>
        <taxon>Coriobacteriales</taxon>
        <taxon>Atopobiaceae</taxon>
        <taxon>Olsenella</taxon>
    </lineage>
</organism>
<dbReference type="InterPro" id="IPR013783">
    <property type="entry name" value="Ig-like_fold"/>
</dbReference>
<evidence type="ECO:0000313" key="4">
    <source>
        <dbReference type="Proteomes" id="UP000016638"/>
    </source>
</evidence>
<dbReference type="Proteomes" id="UP000016638">
    <property type="component" value="Unassembled WGS sequence"/>
</dbReference>
<dbReference type="Gene3D" id="2.60.40.10">
    <property type="entry name" value="Immunoglobulins"/>
    <property type="match status" value="1"/>
</dbReference>
<dbReference type="STRING" id="1125712.HMPREF1316_1837"/>
<keyword evidence="4" id="KW-1185">Reference proteome</keyword>
<dbReference type="EMBL" id="AWEZ01000030">
    <property type="protein sequence ID" value="ERL09290.1"/>
    <property type="molecule type" value="Genomic_DNA"/>
</dbReference>
<gene>
    <name evidence="3" type="ORF">HMPREF1316_1837</name>
</gene>
<feature type="chain" id="PRO_5004635877" evidence="2">
    <location>
        <begin position="33"/>
        <end position="1271"/>
    </location>
</feature>
<proteinExistence type="predicted"/>
<protein>
    <submittedName>
        <fullName evidence="3">Group 3 Ig-like domain protein</fullName>
    </submittedName>
</protein>
<keyword evidence="1" id="KW-1133">Transmembrane helix</keyword>
<dbReference type="InterPro" id="IPR006311">
    <property type="entry name" value="TAT_signal"/>
</dbReference>
<feature type="signal peptide" evidence="2">
    <location>
        <begin position="1"/>
        <end position="32"/>
    </location>
</feature>
<comment type="caution">
    <text evidence="3">The sequence shown here is derived from an EMBL/GenBank/DDBJ whole genome shotgun (WGS) entry which is preliminary data.</text>
</comment>
<dbReference type="RefSeq" id="WP_021725647.1">
    <property type="nucleotide sequence ID" value="NZ_AWEZ01000030.1"/>
</dbReference>